<dbReference type="KEGG" id="dpd:Deipe_2097"/>
<protein>
    <submittedName>
        <fullName evidence="1">Uncharacterized protein</fullName>
    </submittedName>
</protein>
<dbReference type="HOGENOM" id="CLU_2698519_0_0_0"/>
<organism evidence="1 2">
    <name type="scientific">Deinococcus peraridilitoris (strain DSM 19664 / LMG 22246 / CIP 109416 / KR-200)</name>
    <dbReference type="NCBI Taxonomy" id="937777"/>
    <lineage>
        <taxon>Bacteria</taxon>
        <taxon>Thermotogati</taxon>
        <taxon>Deinococcota</taxon>
        <taxon>Deinococci</taxon>
        <taxon>Deinococcales</taxon>
        <taxon>Deinococcaceae</taxon>
        <taxon>Deinococcus</taxon>
    </lineage>
</organism>
<dbReference type="EMBL" id="CP003382">
    <property type="protein sequence ID" value="AFZ67592.1"/>
    <property type="molecule type" value="Genomic_DNA"/>
</dbReference>
<gene>
    <name evidence="1" type="ordered locus">Deipe_2097</name>
</gene>
<accession>L0A359</accession>
<keyword evidence="2" id="KW-1185">Reference proteome</keyword>
<dbReference type="PATRIC" id="fig|937777.3.peg.2106"/>
<sequence length="73" mass="8432">MEYTEPQPASRALLDELGNVCLNYPLPPGHTISHATANELVRRGWAERNRDSHFIPTREGIRRYERAERMGDL</sequence>
<dbReference type="RefSeq" id="WP_015235897.1">
    <property type="nucleotide sequence ID" value="NC_019793.1"/>
</dbReference>
<dbReference type="Proteomes" id="UP000010467">
    <property type="component" value="Chromosome"/>
</dbReference>
<reference evidence="2" key="1">
    <citation type="submission" date="2012-03" db="EMBL/GenBank/DDBJ databases">
        <title>Complete sequence of chromosome of Deinococcus peraridilitoris DSM 19664.</title>
        <authorList>
            <person name="Lucas S."/>
            <person name="Copeland A."/>
            <person name="Lapidus A."/>
            <person name="Glavina del Rio T."/>
            <person name="Dalin E."/>
            <person name="Tice H."/>
            <person name="Bruce D."/>
            <person name="Goodwin L."/>
            <person name="Pitluck S."/>
            <person name="Peters L."/>
            <person name="Mikhailova N."/>
            <person name="Lu M."/>
            <person name="Kyrpides N."/>
            <person name="Mavromatis K."/>
            <person name="Ivanova N."/>
            <person name="Brettin T."/>
            <person name="Detter J.C."/>
            <person name="Han C."/>
            <person name="Larimer F."/>
            <person name="Land M."/>
            <person name="Hauser L."/>
            <person name="Markowitz V."/>
            <person name="Cheng J.-F."/>
            <person name="Hugenholtz P."/>
            <person name="Woyke T."/>
            <person name="Wu D."/>
            <person name="Pukall R."/>
            <person name="Steenblock K."/>
            <person name="Brambilla E."/>
            <person name="Klenk H.-P."/>
            <person name="Eisen J.A."/>
        </authorList>
    </citation>
    <scope>NUCLEOTIDE SEQUENCE [LARGE SCALE GENOMIC DNA]</scope>
    <source>
        <strain evidence="2">DSM 19664 / LMG 22246 / CIP 109416 / KR-200</strain>
    </source>
</reference>
<evidence type="ECO:0000313" key="1">
    <source>
        <dbReference type="EMBL" id="AFZ67592.1"/>
    </source>
</evidence>
<dbReference type="AlphaFoldDB" id="L0A359"/>
<dbReference type="STRING" id="937777.Deipe_2097"/>
<proteinExistence type="predicted"/>
<name>L0A359_DEIPD</name>
<evidence type="ECO:0000313" key="2">
    <source>
        <dbReference type="Proteomes" id="UP000010467"/>
    </source>
</evidence>